<sequence>MQAPRPRGAPAKPVPPPRQKSKRLQSAAEIKEHQRLQNRLKQQRFRERFFIERDALQAQLNALQAEVDKLPPKAKRVALTKALPWSEVASVFAESSTEALEEHRTLKTKHRKLVALSKRMSSWVASMSATTTPKQLPQGTVWGQTSLLGDPTGRRLGLDWYSQHLYHNTDRMLAYSEFPAVGSFADTVIFDGQYDSVNVVMRIQHEFDLPLQAVYDGMREPIWSLLRGDTRPYMVEFMNEDIVKSIDANMLYRRTVFNSVESSYYVCREFSSDERIVFVTGNFYRDELLPSNSQWCNRMCWFVLERASATKTRLRTAFFNAPYIVNDRFISWKEDAAISEFDLGDGCEEAQLLRFKAALSEAYYPMVHADQLTLLEWAL</sequence>
<dbReference type="EMBL" id="JNBR01000789">
    <property type="protein sequence ID" value="OQR89556.1"/>
    <property type="molecule type" value="Genomic_DNA"/>
</dbReference>
<organism evidence="2 3">
    <name type="scientific">Achlya hypogyna</name>
    <name type="common">Oomycete</name>
    <name type="synonym">Protoachlya hypogyna</name>
    <dbReference type="NCBI Taxonomy" id="1202772"/>
    <lineage>
        <taxon>Eukaryota</taxon>
        <taxon>Sar</taxon>
        <taxon>Stramenopiles</taxon>
        <taxon>Oomycota</taxon>
        <taxon>Saprolegniomycetes</taxon>
        <taxon>Saprolegniales</taxon>
        <taxon>Achlyaceae</taxon>
        <taxon>Achlya</taxon>
    </lineage>
</organism>
<protein>
    <submittedName>
        <fullName evidence="2">Uncharacterized protein</fullName>
    </submittedName>
</protein>
<comment type="caution">
    <text evidence="2">The sequence shown here is derived from an EMBL/GenBank/DDBJ whole genome shotgun (WGS) entry which is preliminary data.</text>
</comment>
<evidence type="ECO:0000313" key="3">
    <source>
        <dbReference type="Proteomes" id="UP000243579"/>
    </source>
</evidence>
<dbReference type="Proteomes" id="UP000243579">
    <property type="component" value="Unassembled WGS sequence"/>
</dbReference>
<evidence type="ECO:0000256" key="1">
    <source>
        <dbReference type="SAM" id="MobiDB-lite"/>
    </source>
</evidence>
<evidence type="ECO:0000313" key="2">
    <source>
        <dbReference type="EMBL" id="OQR89556.1"/>
    </source>
</evidence>
<dbReference type="AlphaFoldDB" id="A0A1V9YUY0"/>
<dbReference type="OrthoDB" id="62361at2759"/>
<gene>
    <name evidence="2" type="ORF">ACHHYP_06217</name>
</gene>
<feature type="compositionally biased region" description="Low complexity" evidence="1">
    <location>
        <begin position="1"/>
        <end position="11"/>
    </location>
</feature>
<feature type="region of interest" description="Disordered" evidence="1">
    <location>
        <begin position="1"/>
        <end position="26"/>
    </location>
</feature>
<proteinExistence type="predicted"/>
<name>A0A1V9YUY0_ACHHY</name>
<dbReference type="CDD" id="cd14686">
    <property type="entry name" value="bZIP"/>
    <property type="match status" value="1"/>
</dbReference>
<reference evidence="2 3" key="1">
    <citation type="journal article" date="2014" name="Genome Biol. Evol.">
        <title>The secreted proteins of Achlya hypogyna and Thraustotheca clavata identify the ancestral oomycete secretome and reveal gene acquisitions by horizontal gene transfer.</title>
        <authorList>
            <person name="Misner I."/>
            <person name="Blouin N."/>
            <person name="Leonard G."/>
            <person name="Richards T.A."/>
            <person name="Lane C.E."/>
        </authorList>
    </citation>
    <scope>NUCLEOTIDE SEQUENCE [LARGE SCALE GENOMIC DNA]</scope>
    <source>
        <strain evidence="2 3">ATCC 48635</strain>
    </source>
</reference>
<accession>A0A1V9YUY0</accession>
<keyword evidence="3" id="KW-1185">Reference proteome</keyword>